<reference evidence="3" key="1">
    <citation type="submission" date="2016-06" db="UniProtKB">
        <authorList>
            <consortium name="WormBaseParasite"/>
        </authorList>
    </citation>
    <scope>IDENTIFICATION</scope>
</reference>
<dbReference type="EMBL" id="UZAM01006929">
    <property type="protein sequence ID" value="VDO95300.1"/>
    <property type="molecule type" value="Genomic_DNA"/>
</dbReference>
<evidence type="ECO:0000313" key="3">
    <source>
        <dbReference type="WBParaSite" id="SBAD_0000181601-mRNA-1"/>
    </source>
</evidence>
<evidence type="ECO:0000313" key="1">
    <source>
        <dbReference type="EMBL" id="VDO95300.1"/>
    </source>
</evidence>
<dbReference type="Proteomes" id="UP000270296">
    <property type="component" value="Unassembled WGS sequence"/>
</dbReference>
<sequence>MPSRRGEDSVAHEAFKYCREGELISVLNRGSSPVFSTDNQGMPWNEGTEESVPLYWPAAPFVLVIERQTVGQQGPPRGDHPLATF</sequence>
<evidence type="ECO:0000313" key="2">
    <source>
        <dbReference type="Proteomes" id="UP000270296"/>
    </source>
</evidence>
<dbReference type="WBParaSite" id="SBAD_0000181601-mRNA-1">
    <property type="protein sequence ID" value="SBAD_0000181601-mRNA-1"/>
    <property type="gene ID" value="SBAD_0000181601"/>
</dbReference>
<proteinExistence type="predicted"/>
<keyword evidence="2" id="KW-1185">Reference proteome</keyword>
<name>A0A183IDN4_9BILA</name>
<gene>
    <name evidence="1" type="ORF">SBAD_LOCUS1728</name>
</gene>
<accession>A0A183IDN4</accession>
<organism evidence="3">
    <name type="scientific">Soboliphyme baturini</name>
    <dbReference type="NCBI Taxonomy" id="241478"/>
    <lineage>
        <taxon>Eukaryota</taxon>
        <taxon>Metazoa</taxon>
        <taxon>Ecdysozoa</taxon>
        <taxon>Nematoda</taxon>
        <taxon>Enoplea</taxon>
        <taxon>Dorylaimia</taxon>
        <taxon>Dioctophymatida</taxon>
        <taxon>Dioctophymatoidea</taxon>
        <taxon>Soboliphymatidae</taxon>
        <taxon>Soboliphyme</taxon>
    </lineage>
</organism>
<protein>
    <submittedName>
        <fullName evidence="3">DUF3048_C domain-containing protein</fullName>
    </submittedName>
</protein>
<dbReference type="AlphaFoldDB" id="A0A183IDN4"/>
<reference evidence="1 2" key="2">
    <citation type="submission" date="2018-11" db="EMBL/GenBank/DDBJ databases">
        <authorList>
            <consortium name="Pathogen Informatics"/>
        </authorList>
    </citation>
    <scope>NUCLEOTIDE SEQUENCE [LARGE SCALE GENOMIC DNA]</scope>
</reference>